<dbReference type="InterPro" id="IPR038404">
    <property type="entry name" value="TRAP_DctP_sf"/>
</dbReference>
<dbReference type="InterPro" id="IPR006311">
    <property type="entry name" value="TAT_signal"/>
</dbReference>
<evidence type="ECO:0000256" key="1">
    <source>
        <dbReference type="ARBA" id="ARBA00022729"/>
    </source>
</evidence>
<dbReference type="GO" id="GO:0055085">
    <property type="term" value="P:transmembrane transport"/>
    <property type="evidence" value="ECO:0007669"/>
    <property type="project" value="InterPro"/>
</dbReference>
<dbReference type="Proteomes" id="UP000295293">
    <property type="component" value="Unassembled WGS sequence"/>
</dbReference>
<evidence type="ECO:0000313" key="3">
    <source>
        <dbReference type="EMBL" id="TDR39105.1"/>
    </source>
</evidence>
<feature type="signal peptide" evidence="2">
    <location>
        <begin position="1"/>
        <end position="21"/>
    </location>
</feature>
<keyword evidence="3" id="KW-0675">Receptor</keyword>
<dbReference type="GO" id="GO:0030288">
    <property type="term" value="C:outer membrane-bounded periplasmic space"/>
    <property type="evidence" value="ECO:0007669"/>
    <property type="project" value="InterPro"/>
</dbReference>
<dbReference type="PROSITE" id="PS51318">
    <property type="entry name" value="TAT"/>
    <property type="match status" value="1"/>
</dbReference>
<dbReference type="GO" id="GO:0030246">
    <property type="term" value="F:carbohydrate binding"/>
    <property type="evidence" value="ECO:0007669"/>
    <property type="project" value="TreeGrafter"/>
</dbReference>
<dbReference type="RefSeq" id="WP_133820960.1">
    <property type="nucleotide sequence ID" value="NZ_SNZH01000017.1"/>
</dbReference>
<feature type="chain" id="PRO_5020658516" evidence="2">
    <location>
        <begin position="22"/>
        <end position="328"/>
    </location>
</feature>
<sequence>MISRRQFIAGAGLVLAGGALAQAPVPARLELAATDVHVRGYPTVEALRWIGEQLEKETEGRVGLRLYHSGQLGRESDLIDLARFGAIDIARVNMAALNNPFPATRILCLPNVFDDTAHLRRALDGEVGAEVLAAFGQRDLVGLAFYDSGARCFYNTKRPIVSPQDLHGLKIRVPPSDIFMSLVRALGANPTPLPYGEVYSALQTHLIDGAENNWQSFHTTRQFEAARYWSYSRHSWSPEALLLSRRRLELLRPDDRERLFDIARRSVPYMRSLWDKSEADARDYVLAHGVTANEVDREAFASAAAPVLAHYRKDEQVEKFYTGIRALA</sequence>
<dbReference type="AlphaFoldDB" id="A0A4R6YNG7"/>
<dbReference type="Gene3D" id="3.40.190.170">
    <property type="entry name" value="Bacterial extracellular solute-binding protein, family 7"/>
    <property type="match status" value="1"/>
</dbReference>
<organism evidence="3 4">
    <name type="scientific">Tahibacter aquaticus</name>
    <dbReference type="NCBI Taxonomy" id="520092"/>
    <lineage>
        <taxon>Bacteria</taxon>
        <taxon>Pseudomonadati</taxon>
        <taxon>Pseudomonadota</taxon>
        <taxon>Gammaproteobacteria</taxon>
        <taxon>Lysobacterales</taxon>
        <taxon>Rhodanobacteraceae</taxon>
        <taxon>Tahibacter</taxon>
    </lineage>
</organism>
<gene>
    <name evidence="3" type="ORF">DFR29_1179</name>
</gene>
<dbReference type="PANTHER" id="PTHR33376:SF2">
    <property type="entry name" value="DICARBOXYLATE-BINDING PERIPLASMIC PROTEIN"/>
    <property type="match status" value="1"/>
</dbReference>
<name>A0A4R6YNG7_9GAMM</name>
<evidence type="ECO:0000313" key="4">
    <source>
        <dbReference type="Proteomes" id="UP000295293"/>
    </source>
</evidence>
<dbReference type="InterPro" id="IPR004682">
    <property type="entry name" value="TRAP_DctP"/>
</dbReference>
<dbReference type="NCBIfam" id="TIGR00787">
    <property type="entry name" value="dctP"/>
    <property type="match status" value="1"/>
</dbReference>
<dbReference type="CDD" id="cd13671">
    <property type="entry name" value="PBP2_TRAP_SBP_like_3"/>
    <property type="match status" value="1"/>
</dbReference>
<evidence type="ECO:0000256" key="2">
    <source>
        <dbReference type="SAM" id="SignalP"/>
    </source>
</evidence>
<dbReference type="PIRSF" id="PIRSF006470">
    <property type="entry name" value="DctB"/>
    <property type="match status" value="1"/>
</dbReference>
<proteinExistence type="predicted"/>
<dbReference type="OrthoDB" id="9771186at2"/>
<accession>A0A4R6YNG7</accession>
<dbReference type="InterPro" id="IPR018389">
    <property type="entry name" value="DctP_fam"/>
</dbReference>
<keyword evidence="1 2" id="KW-0732">Signal</keyword>
<protein>
    <submittedName>
        <fullName evidence="3">Tripartite ATP-independent transporter DctP family solute receptor</fullName>
    </submittedName>
</protein>
<dbReference type="NCBIfam" id="NF037995">
    <property type="entry name" value="TRAP_S1"/>
    <property type="match status" value="1"/>
</dbReference>
<dbReference type="Pfam" id="PF03480">
    <property type="entry name" value="DctP"/>
    <property type="match status" value="1"/>
</dbReference>
<dbReference type="EMBL" id="SNZH01000017">
    <property type="protein sequence ID" value="TDR39105.1"/>
    <property type="molecule type" value="Genomic_DNA"/>
</dbReference>
<dbReference type="PANTHER" id="PTHR33376">
    <property type="match status" value="1"/>
</dbReference>
<reference evidence="3 4" key="1">
    <citation type="submission" date="2019-03" db="EMBL/GenBank/DDBJ databases">
        <title>Genomic Encyclopedia of Type Strains, Phase IV (KMG-IV): sequencing the most valuable type-strain genomes for metagenomic binning, comparative biology and taxonomic classification.</title>
        <authorList>
            <person name="Goeker M."/>
        </authorList>
    </citation>
    <scope>NUCLEOTIDE SEQUENCE [LARGE SCALE GENOMIC DNA]</scope>
    <source>
        <strain evidence="3 4">DSM 21667</strain>
    </source>
</reference>
<keyword evidence="4" id="KW-1185">Reference proteome</keyword>
<comment type="caution">
    <text evidence="3">The sequence shown here is derived from an EMBL/GenBank/DDBJ whole genome shotgun (WGS) entry which is preliminary data.</text>
</comment>